<dbReference type="CDD" id="cd00090">
    <property type="entry name" value="HTH_ARSR"/>
    <property type="match status" value="1"/>
</dbReference>
<dbReference type="Proteomes" id="UP001339962">
    <property type="component" value="Unassembled WGS sequence"/>
</dbReference>
<evidence type="ECO:0000313" key="5">
    <source>
        <dbReference type="EMBL" id="MED5052946.1"/>
    </source>
</evidence>
<dbReference type="EMBL" id="JARTLI010000036">
    <property type="protein sequence ID" value="MED5052946.1"/>
    <property type="molecule type" value="Genomic_DNA"/>
</dbReference>
<gene>
    <name evidence="5" type="ORF">P9850_14140</name>
</gene>
<evidence type="ECO:0000313" key="6">
    <source>
        <dbReference type="Proteomes" id="UP001339962"/>
    </source>
</evidence>
<dbReference type="InterPro" id="IPR036390">
    <property type="entry name" value="WH_DNA-bd_sf"/>
</dbReference>
<comment type="caution">
    <text evidence="5">The sequence shown here is derived from an EMBL/GenBank/DDBJ whole genome shotgun (WGS) entry which is preliminary data.</text>
</comment>
<sequence>MNEKEQRILTLIRKNPFITQQELAEQLELSRSAVAGYISSLTKQGKIVGRAYVLPEPSRIVCIGGANVDRKAQSLSTVRFGTSNPVTVTQSCGGVARNIAENLGRLGESVSLLTVVGDDQEGEWLLATTGAYVDMSQIAKQTNAHTGTYTAVLDEKGEMVIALADMAIYDTITTDFIQKRWPYISSASIVLLDTNFPSEVLTFVIERCREEGIPLCVAPVSAPKMKKLPSDLRGVTWLIANRDEALTLAGMEGERTEAADDYILSLGVEHVVITCGAKGITYKTQSGESGTIAAPSIDVVDVTGAGDAFVSGFLYGMNQGKSFTDACQLGMSSSIIALQTKETVCSRLNEHALNQTCQHYFS</sequence>
<proteinExistence type="predicted"/>
<dbReference type="Pfam" id="PF13412">
    <property type="entry name" value="HTH_24"/>
    <property type="match status" value="1"/>
</dbReference>
<dbReference type="RefSeq" id="WP_080862552.1">
    <property type="nucleotide sequence ID" value="NZ_JARTLI010000036.1"/>
</dbReference>
<dbReference type="CDD" id="cd01941">
    <property type="entry name" value="YeiC_kinase_like"/>
    <property type="match status" value="1"/>
</dbReference>
<feature type="domain" description="Carbohydrate kinase PfkB" evidence="4">
    <location>
        <begin position="59"/>
        <end position="343"/>
    </location>
</feature>
<dbReference type="PROSITE" id="PS00584">
    <property type="entry name" value="PFKB_KINASES_2"/>
    <property type="match status" value="1"/>
</dbReference>
<dbReference type="AlphaFoldDB" id="A0ABD5IYE5"/>
<evidence type="ECO:0000259" key="4">
    <source>
        <dbReference type="Pfam" id="PF00294"/>
    </source>
</evidence>
<dbReference type="SUPFAM" id="SSF53613">
    <property type="entry name" value="Ribokinase-like"/>
    <property type="match status" value="1"/>
</dbReference>
<protein>
    <submittedName>
        <fullName evidence="5">Winged helix-turn-helix transcriptional regulator</fullName>
    </submittedName>
</protein>
<evidence type="ECO:0000256" key="1">
    <source>
        <dbReference type="ARBA" id="ARBA00022679"/>
    </source>
</evidence>
<dbReference type="InterPro" id="IPR029056">
    <property type="entry name" value="Ribokinase-like"/>
</dbReference>
<organism evidence="5 6">
    <name type="scientific">Anoxybacteroides rupiense</name>
    <dbReference type="NCBI Taxonomy" id="311460"/>
    <lineage>
        <taxon>Bacteria</taxon>
        <taxon>Bacillati</taxon>
        <taxon>Bacillota</taxon>
        <taxon>Bacilli</taxon>
        <taxon>Bacillales</taxon>
        <taxon>Anoxybacillaceae</taxon>
        <taxon>Anoxybacteroides</taxon>
    </lineage>
</organism>
<dbReference type="InterPro" id="IPR011991">
    <property type="entry name" value="ArsR-like_HTH"/>
</dbReference>
<dbReference type="InterPro" id="IPR011611">
    <property type="entry name" value="PfkB_dom"/>
</dbReference>
<dbReference type="PANTHER" id="PTHR42909:SF4">
    <property type="entry name" value="CARBOHYDRATE KINASE, PFKB FAMILY"/>
    <property type="match status" value="1"/>
</dbReference>
<dbReference type="PROSITE" id="PS00583">
    <property type="entry name" value="PFKB_KINASES_1"/>
    <property type="match status" value="1"/>
</dbReference>
<dbReference type="InterPro" id="IPR002173">
    <property type="entry name" value="Carboh/pur_kinase_PfkB_CS"/>
</dbReference>
<evidence type="ECO:0000256" key="3">
    <source>
        <dbReference type="ARBA" id="ARBA00023125"/>
    </source>
</evidence>
<reference evidence="5 6" key="1">
    <citation type="submission" date="2023-03" db="EMBL/GenBank/DDBJ databases">
        <title>Bacillus Genome Sequencing.</title>
        <authorList>
            <person name="Dunlap C."/>
        </authorList>
    </citation>
    <scope>NUCLEOTIDE SEQUENCE [LARGE SCALE GENOMIC DNA]</scope>
    <source>
        <strain evidence="5 6">NRS-38</strain>
    </source>
</reference>
<dbReference type="InterPro" id="IPR036388">
    <property type="entry name" value="WH-like_DNA-bd_sf"/>
</dbReference>
<dbReference type="PANTHER" id="PTHR42909">
    <property type="entry name" value="ZGC:136858"/>
    <property type="match status" value="1"/>
</dbReference>
<name>A0ABD5IYE5_9BACL</name>
<dbReference type="GO" id="GO:0003677">
    <property type="term" value="F:DNA binding"/>
    <property type="evidence" value="ECO:0007669"/>
    <property type="project" value="UniProtKB-KW"/>
</dbReference>
<keyword evidence="2" id="KW-0418">Kinase</keyword>
<keyword evidence="1" id="KW-0808">Transferase</keyword>
<accession>A0ABD5IYE5</accession>
<dbReference type="Gene3D" id="3.40.1190.20">
    <property type="match status" value="1"/>
</dbReference>
<keyword evidence="3" id="KW-0238">DNA-binding</keyword>
<dbReference type="SUPFAM" id="SSF46785">
    <property type="entry name" value="Winged helix' DNA-binding domain"/>
    <property type="match status" value="1"/>
</dbReference>
<dbReference type="Pfam" id="PF00294">
    <property type="entry name" value="PfkB"/>
    <property type="match status" value="1"/>
</dbReference>
<dbReference type="Gene3D" id="1.10.10.10">
    <property type="entry name" value="Winged helix-like DNA-binding domain superfamily/Winged helix DNA-binding domain"/>
    <property type="match status" value="1"/>
</dbReference>
<dbReference type="GO" id="GO:0016301">
    <property type="term" value="F:kinase activity"/>
    <property type="evidence" value="ECO:0007669"/>
    <property type="project" value="UniProtKB-KW"/>
</dbReference>
<evidence type="ECO:0000256" key="2">
    <source>
        <dbReference type="ARBA" id="ARBA00022777"/>
    </source>
</evidence>